<sequence length="58" mass="6690">MREIILYCTEEGLWAAETIKLPGYTAYGRTEEEAMRRIRDAVTMYFPCGDCKETEGGY</sequence>
<name>A0A3B1D5V2_9ZZZZ</name>
<dbReference type="AlphaFoldDB" id="A0A3B1D5V2"/>
<evidence type="ECO:0008006" key="2">
    <source>
        <dbReference type="Google" id="ProtNLM"/>
    </source>
</evidence>
<organism evidence="1">
    <name type="scientific">hydrothermal vent metagenome</name>
    <dbReference type="NCBI Taxonomy" id="652676"/>
    <lineage>
        <taxon>unclassified sequences</taxon>
        <taxon>metagenomes</taxon>
        <taxon>ecological metagenomes</taxon>
    </lineage>
</organism>
<gene>
    <name evidence="1" type="ORF">MNBD_NITROSPIRAE02-537</name>
</gene>
<dbReference type="InterPro" id="IPR035069">
    <property type="entry name" value="TTHA1013/TTHA0281-like"/>
</dbReference>
<protein>
    <recommendedName>
        <fullName evidence="2">HicB-like antitoxin of toxin-antitoxin system domain-containing protein</fullName>
    </recommendedName>
</protein>
<dbReference type="SUPFAM" id="SSF143100">
    <property type="entry name" value="TTHA1013/TTHA0281-like"/>
    <property type="match status" value="1"/>
</dbReference>
<proteinExistence type="predicted"/>
<dbReference type="EMBL" id="UOGH01000207">
    <property type="protein sequence ID" value="VAX31524.1"/>
    <property type="molecule type" value="Genomic_DNA"/>
</dbReference>
<accession>A0A3B1D5V2</accession>
<dbReference type="Gene3D" id="3.30.160.250">
    <property type="match status" value="1"/>
</dbReference>
<evidence type="ECO:0000313" key="1">
    <source>
        <dbReference type="EMBL" id="VAX31524.1"/>
    </source>
</evidence>
<reference evidence="1" key="1">
    <citation type="submission" date="2018-06" db="EMBL/GenBank/DDBJ databases">
        <authorList>
            <person name="Zhirakovskaya E."/>
        </authorList>
    </citation>
    <scope>NUCLEOTIDE SEQUENCE</scope>
</reference>